<feature type="compositionally biased region" description="Low complexity" evidence="1">
    <location>
        <begin position="1"/>
        <end position="10"/>
    </location>
</feature>
<dbReference type="Gene3D" id="1.20.1280.50">
    <property type="match status" value="1"/>
</dbReference>
<reference evidence="3 4" key="1">
    <citation type="submission" date="2024-02" db="EMBL/GenBank/DDBJ databases">
        <title>High-quality chromosome-scale genome assembly of Pensacola bahiagrass (Paspalum notatum Flugge var. saurae).</title>
        <authorList>
            <person name="Vega J.M."/>
            <person name="Podio M."/>
            <person name="Orjuela J."/>
            <person name="Siena L.A."/>
            <person name="Pessino S.C."/>
            <person name="Combes M.C."/>
            <person name="Mariac C."/>
            <person name="Albertini E."/>
            <person name="Pupilli F."/>
            <person name="Ortiz J.P.A."/>
            <person name="Leblanc O."/>
        </authorList>
    </citation>
    <scope>NUCLEOTIDE SEQUENCE [LARGE SCALE GENOMIC DNA]</scope>
    <source>
        <strain evidence="3">R1</strain>
        <tissue evidence="3">Leaf</tissue>
    </source>
</reference>
<protein>
    <recommendedName>
        <fullName evidence="2">F-box domain-containing protein</fullName>
    </recommendedName>
</protein>
<evidence type="ECO:0000313" key="3">
    <source>
        <dbReference type="EMBL" id="WVZ62759.1"/>
    </source>
</evidence>
<feature type="compositionally biased region" description="Basic residues" evidence="1">
    <location>
        <begin position="11"/>
        <end position="23"/>
    </location>
</feature>
<dbReference type="AlphaFoldDB" id="A0AAQ3SXN5"/>
<keyword evidence="4" id="KW-1185">Reference proteome</keyword>
<dbReference type="InterPro" id="IPR053781">
    <property type="entry name" value="F-box_AtFBL13-like"/>
</dbReference>
<dbReference type="PANTHER" id="PTHR32141">
    <property type="match status" value="1"/>
</dbReference>
<dbReference type="InterPro" id="IPR055411">
    <property type="entry name" value="LRR_FXL15/At3g58940/PEG3-like"/>
</dbReference>
<dbReference type="EMBL" id="CP144747">
    <property type="protein sequence ID" value="WVZ62759.1"/>
    <property type="molecule type" value="Genomic_DNA"/>
</dbReference>
<dbReference type="Pfam" id="PF00646">
    <property type="entry name" value="F-box"/>
    <property type="match status" value="1"/>
</dbReference>
<dbReference type="InterPro" id="IPR036047">
    <property type="entry name" value="F-box-like_dom_sf"/>
</dbReference>
<proteinExistence type="predicted"/>
<dbReference type="SUPFAM" id="SSF81383">
    <property type="entry name" value="F-box domain"/>
    <property type="match status" value="1"/>
</dbReference>
<dbReference type="PROSITE" id="PS50181">
    <property type="entry name" value="FBOX"/>
    <property type="match status" value="1"/>
</dbReference>
<feature type="domain" description="F-box" evidence="2">
    <location>
        <begin position="36"/>
        <end position="72"/>
    </location>
</feature>
<dbReference type="SMART" id="SM00256">
    <property type="entry name" value="FBOX"/>
    <property type="match status" value="1"/>
</dbReference>
<name>A0AAQ3SXN5_PASNO</name>
<dbReference type="InterPro" id="IPR032675">
    <property type="entry name" value="LRR_dom_sf"/>
</dbReference>
<evidence type="ECO:0000313" key="4">
    <source>
        <dbReference type="Proteomes" id="UP001341281"/>
    </source>
</evidence>
<evidence type="ECO:0000256" key="1">
    <source>
        <dbReference type="SAM" id="MobiDB-lite"/>
    </source>
</evidence>
<sequence length="479" mass="53749">MDAASASSTAAKRRRSDRIKSQKARGSGSGEGEDNLDLISRLPDAVLGTIISFLPTKDGARTQSVSRRWRPLWRGSAPLNLQVDRSLIGKDRRRIALVSKILSDHPGPARRFAVPSIRLRDRYARIDGWLRSQALTGLREIELGYGFEEWPRPYQLPPSVFRFAPTLCAATISSCKFPNQMAPSLNFPLLKQLTLRGVIMSEDALHSLLSGCPVLESLFLNGIVGVGSLRISAPTIRNIGFRVRCNQDIVQNPTLLQELIIENATSLQRLLHYDQGIGLVTIRVMQAPILEILGILSPSISKLVLGTTVFQGMSAISLTTSIHTVKVLVLQSLGFNLDSVVDFLKCLPCVEKLYITSFVLQGMKNARSYNPLDPIACLDLHLKKVVINNYRGWWSYDADFATFFVLNAKVLREMIFITSDNCDDKWMAKQHRRLQLNNKASPGALFTFERRCPVPTFPFLKADPFEWSGPREWQDELHY</sequence>
<dbReference type="Proteomes" id="UP001341281">
    <property type="component" value="Chromosome 03"/>
</dbReference>
<dbReference type="Gene3D" id="3.80.10.10">
    <property type="entry name" value="Ribonuclease Inhibitor"/>
    <property type="match status" value="1"/>
</dbReference>
<dbReference type="InterPro" id="IPR001810">
    <property type="entry name" value="F-box_dom"/>
</dbReference>
<feature type="region of interest" description="Disordered" evidence="1">
    <location>
        <begin position="1"/>
        <end position="35"/>
    </location>
</feature>
<dbReference type="CDD" id="cd22160">
    <property type="entry name" value="F-box_AtFBL13-like"/>
    <property type="match status" value="1"/>
</dbReference>
<dbReference type="Pfam" id="PF08387">
    <property type="entry name" value="FBD"/>
    <property type="match status" value="1"/>
</dbReference>
<gene>
    <name evidence="3" type="ORF">U9M48_012465</name>
</gene>
<organism evidence="3 4">
    <name type="scientific">Paspalum notatum var. saurae</name>
    <dbReference type="NCBI Taxonomy" id="547442"/>
    <lineage>
        <taxon>Eukaryota</taxon>
        <taxon>Viridiplantae</taxon>
        <taxon>Streptophyta</taxon>
        <taxon>Embryophyta</taxon>
        <taxon>Tracheophyta</taxon>
        <taxon>Spermatophyta</taxon>
        <taxon>Magnoliopsida</taxon>
        <taxon>Liliopsida</taxon>
        <taxon>Poales</taxon>
        <taxon>Poaceae</taxon>
        <taxon>PACMAD clade</taxon>
        <taxon>Panicoideae</taxon>
        <taxon>Andropogonodae</taxon>
        <taxon>Paspaleae</taxon>
        <taxon>Paspalinae</taxon>
        <taxon>Paspalum</taxon>
    </lineage>
</organism>
<dbReference type="Pfam" id="PF24758">
    <property type="entry name" value="LRR_At5g56370"/>
    <property type="match status" value="1"/>
</dbReference>
<dbReference type="SUPFAM" id="SSF52047">
    <property type="entry name" value="RNI-like"/>
    <property type="match status" value="1"/>
</dbReference>
<accession>A0AAQ3SXN5</accession>
<dbReference type="InterPro" id="IPR055302">
    <property type="entry name" value="F-box_dom-containing"/>
</dbReference>
<evidence type="ECO:0000259" key="2">
    <source>
        <dbReference type="PROSITE" id="PS50181"/>
    </source>
</evidence>
<dbReference type="InterPro" id="IPR006566">
    <property type="entry name" value="FBD"/>
</dbReference>
<dbReference type="PANTHER" id="PTHR32141:SF160">
    <property type="entry name" value="F-BOX DOMAIN-CONTAINING PROTEIN"/>
    <property type="match status" value="1"/>
</dbReference>